<dbReference type="EMBL" id="JATAAI010000020">
    <property type="protein sequence ID" value="KAK1738550.1"/>
    <property type="molecule type" value="Genomic_DNA"/>
</dbReference>
<dbReference type="SUPFAM" id="SSF81901">
    <property type="entry name" value="HCP-like"/>
    <property type="match status" value="1"/>
</dbReference>
<accession>A0AAD8Y3N9</accession>
<keyword evidence="2" id="KW-0732">Signal</keyword>
<organism evidence="3 4">
    <name type="scientific">Skeletonema marinoi</name>
    <dbReference type="NCBI Taxonomy" id="267567"/>
    <lineage>
        <taxon>Eukaryota</taxon>
        <taxon>Sar</taxon>
        <taxon>Stramenopiles</taxon>
        <taxon>Ochrophyta</taxon>
        <taxon>Bacillariophyta</taxon>
        <taxon>Coscinodiscophyceae</taxon>
        <taxon>Thalassiosirophycidae</taxon>
        <taxon>Thalassiosirales</taxon>
        <taxon>Skeletonemataceae</taxon>
        <taxon>Skeletonema</taxon>
        <taxon>Skeletonema marinoi-dohrnii complex</taxon>
    </lineage>
</organism>
<dbReference type="PANTHER" id="PTHR11102">
    <property type="entry name" value="SEL-1-LIKE PROTEIN"/>
    <property type="match status" value="1"/>
</dbReference>
<dbReference type="PANTHER" id="PTHR11102:SF160">
    <property type="entry name" value="ERAD-ASSOCIATED E3 UBIQUITIN-PROTEIN LIGASE COMPONENT HRD3"/>
    <property type="match status" value="1"/>
</dbReference>
<proteinExistence type="inferred from homology"/>
<dbReference type="InterPro" id="IPR050767">
    <property type="entry name" value="Sel1_AlgK"/>
</dbReference>
<evidence type="ECO:0000313" key="4">
    <source>
        <dbReference type="Proteomes" id="UP001224775"/>
    </source>
</evidence>
<comment type="similarity">
    <text evidence="1">Belongs to the sel-1 family.</text>
</comment>
<feature type="signal peptide" evidence="2">
    <location>
        <begin position="1"/>
        <end position="17"/>
    </location>
</feature>
<evidence type="ECO:0000256" key="2">
    <source>
        <dbReference type="SAM" id="SignalP"/>
    </source>
</evidence>
<reference evidence="3" key="1">
    <citation type="submission" date="2023-06" db="EMBL/GenBank/DDBJ databases">
        <title>Survivors Of The Sea: Transcriptome response of Skeletonema marinoi to long-term dormancy.</title>
        <authorList>
            <person name="Pinder M.I.M."/>
            <person name="Kourtchenko O."/>
            <person name="Robertson E.K."/>
            <person name="Larsson T."/>
            <person name="Maumus F."/>
            <person name="Osuna-Cruz C.M."/>
            <person name="Vancaester E."/>
            <person name="Stenow R."/>
            <person name="Vandepoele K."/>
            <person name="Ploug H."/>
            <person name="Bruchert V."/>
            <person name="Godhe A."/>
            <person name="Topel M."/>
        </authorList>
    </citation>
    <scope>NUCLEOTIDE SEQUENCE</scope>
    <source>
        <strain evidence="3">R05AC</strain>
    </source>
</reference>
<dbReference type="InterPro" id="IPR006597">
    <property type="entry name" value="Sel1-like"/>
</dbReference>
<gene>
    <name evidence="3" type="ORF">QTG54_010580</name>
</gene>
<feature type="chain" id="PRO_5042229926" evidence="2">
    <location>
        <begin position="18"/>
        <end position="319"/>
    </location>
</feature>
<protein>
    <submittedName>
        <fullName evidence="3">Sel1-like repeat family protein</fullName>
    </submittedName>
</protein>
<evidence type="ECO:0000256" key="1">
    <source>
        <dbReference type="ARBA" id="ARBA00038101"/>
    </source>
</evidence>
<evidence type="ECO:0000313" key="3">
    <source>
        <dbReference type="EMBL" id="KAK1738550.1"/>
    </source>
</evidence>
<sequence length="319" mass="35047">MMFRLLLLLCHAMVTVGFISICSSVNYDHHHLSLSGDDGQACDEDTIITLPLDISCDVRLVAEDLWGSPESVGSILMSSDHINDSGIILCHPDCQGEMPLPSSIPISQRFSYFEQQAQKGDPRAQHSIGLLLWNGFTSSTEQTSIDPEASARWHAAAALQGNLDALAVFGGCLRTGTGVGKCKNIALGLRCIDYSASVGNPSGVNKKGVMMESNDDYFGAMRLYRECYEDESKRTNALLLFNFGYCLIHGDGVDNDVEEGEKIWKDAVALAPEEGSEEAAWFLYQQYSERGDMEKARHYLDIAADLGLEDAVMERRDNS</sequence>
<dbReference type="Pfam" id="PF08238">
    <property type="entry name" value="Sel1"/>
    <property type="match status" value="3"/>
</dbReference>
<dbReference type="Gene3D" id="1.25.40.10">
    <property type="entry name" value="Tetratricopeptide repeat domain"/>
    <property type="match status" value="1"/>
</dbReference>
<keyword evidence="4" id="KW-1185">Reference proteome</keyword>
<dbReference type="InterPro" id="IPR011990">
    <property type="entry name" value="TPR-like_helical_dom_sf"/>
</dbReference>
<dbReference type="Proteomes" id="UP001224775">
    <property type="component" value="Unassembled WGS sequence"/>
</dbReference>
<dbReference type="AlphaFoldDB" id="A0AAD8Y3N9"/>
<name>A0AAD8Y3N9_9STRA</name>
<comment type="caution">
    <text evidence="3">The sequence shown here is derived from an EMBL/GenBank/DDBJ whole genome shotgun (WGS) entry which is preliminary data.</text>
</comment>